<sequence>MRKALELLKEKNVDNQALIASLQQIRTASRGAEPHGEDENHGRVIEGVFNGEKMIGDDGSEYHVPANYASKSKLVEGDLLKLTIAGDGSFIYKQIGPIDRRQLVGMLVKNESTGDWYAMTDGKRWRLLTAAVTYFHGQPGDEAVIQLPKSSQSIWAAVENIIKVKP</sequence>
<evidence type="ECO:0000313" key="2">
    <source>
        <dbReference type="Proteomes" id="UP000178944"/>
    </source>
</evidence>
<dbReference type="EMBL" id="MHIQ01000030">
    <property type="protein sequence ID" value="OGY54629.1"/>
    <property type="molecule type" value="Genomic_DNA"/>
</dbReference>
<dbReference type="Proteomes" id="UP000178944">
    <property type="component" value="Unassembled WGS sequence"/>
</dbReference>
<evidence type="ECO:0000313" key="1">
    <source>
        <dbReference type="EMBL" id="OGY54629.1"/>
    </source>
</evidence>
<name>A0A1G1YQQ6_9BACT</name>
<dbReference type="AlphaFoldDB" id="A0A1G1YQQ6"/>
<reference evidence="1 2" key="1">
    <citation type="journal article" date="2016" name="Nat. Commun.">
        <title>Thousands of microbial genomes shed light on interconnected biogeochemical processes in an aquifer system.</title>
        <authorList>
            <person name="Anantharaman K."/>
            <person name="Brown C.T."/>
            <person name="Hug L.A."/>
            <person name="Sharon I."/>
            <person name="Castelle C.J."/>
            <person name="Probst A.J."/>
            <person name="Thomas B.C."/>
            <person name="Singh A."/>
            <person name="Wilkins M.J."/>
            <person name="Karaoz U."/>
            <person name="Brodie E.L."/>
            <person name="Williams K.H."/>
            <person name="Hubbard S.S."/>
            <person name="Banfield J.F."/>
        </authorList>
    </citation>
    <scope>NUCLEOTIDE SEQUENCE [LARGE SCALE GENOMIC DNA]</scope>
</reference>
<evidence type="ECO:0008006" key="3">
    <source>
        <dbReference type="Google" id="ProtNLM"/>
    </source>
</evidence>
<comment type="caution">
    <text evidence="1">The sequence shown here is derived from an EMBL/GenBank/DDBJ whole genome shotgun (WGS) entry which is preliminary data.</text>
</comment>
<accession>A0A1G1YQQ6</accession>
<organism evidence="1 2">
    <name type="scientific">Candidatus Buchananbacteria bacterium RIFCSPLOWO2_01_FULL_56_15</name>
    <dbReference type="NCBI Taxonomy" id="1797547"/>
    <lineage>
        <taxon>Bacteria</taxon>
        <taxon>Candidatus Buchananiibacteriota</taxon>
    </lineage>
</organism>
<protein>
    <recommendedName>
        <fullName evidence="3">50S ribosomal protein L7/L12</fullName>
    </recommendedName>
</protein>
<gene>
    <name evidence="1" type="ORF">A2951_03085</name>
</gene>
<proteinExistence type="predicted"/>